<dbReference type="EnsemblMetazoa" id="G8507.1">
    <property type="protein sequence ID" value="G8507.1:cds"/>
    <property type="gene ID" value="G8507"/>
</dbReference>
<dbReference type="SMART" id="SM00194">
    <property type="entry name" value="PTPc"/>
    <property type="match status" value="2"/>
</dbReference>
<dbReference type="SMART" id="SM00181">
    <property type="entry name" value="EGF"/>
    <property type="match status" value="4"/>
</dbReference>
<keyword evidence="5" id="KW-0472">Membrane</keyword>
<feature type="domain" description="Tyrosine-protein phosphatase" evidence="6">
    <location>
        <begin position="434"/>
        <end position="686"/>
    </location>
</feature>
<feature type="transmembrane region" description="Helical" evidence="5">
    <location>
        <begin position="349"/>
        <end position="371"/>
    </location>
</feature>
<dbReference type="InterPro" id="IPR003595">
    <property type="entry name" value="Tyr_Pase_cat"/>
</dbReference>
<dbReference type="SMART" id="SM00404">
    <property type="entry name" value="PTPc_motif"/>
    <property type="match status" value="2"/>
</dbReference>
<proteinExistence type="predicted"/>
<dbReference type="InterPro" id="IPR009030">
    <property type="entry name" value="Growth_fac_rcpt_cys_sf"/>
</dbReference>
<dbReference type="CDD" id="cd00047">
    <property type="entry name" value="PTPc"/>
    <property type="match status" value="1"/>
</dbReference>
<keyword evidence="3" id="KW-0904">Protein phosphatase</keyword>
<evidence type="ECO:0000256" key="2">
    <source>
        <dbReference type="ARBA" id="ARBA00022801"/>
    </source>
</evidence>
<dbReference type="Proteomes" id="UP000005408">
    <property type="component" value="Unassembled WGS sequence"/>
</dbReference>
<dbReference type="PANTHER" id="PTHR19134">
    <property type="entry name" value="RECEPTOR-TYPE TYROSINE-PROTEIN PHOSPHATASE"/>
    <property type="match status" value="1"/>
</dbReference>
<dbReference type="SUPFAM" id="SSF57184">
    <property type="entry name" value="Growth factor receptor domain"/>
    <property type="match status" value="1"/>
</dbReference>
<sequence>MAWDGGQCAVSAEKKETAIWSICLFPKVLSGIFVVEVYGCNKEGFYGCNCSIPCPDVNCQYCHLETGICQGCKPGYQGDRCISVCTHGFFGEGCDNKCEDNCNGCNNVTGLCDFGCFPGWNGKWCRETCKTGSYGVNCNETCGHCRNTQECFHIDGLCQTGCEAGYNGSLCKSVCPDGFYGQDCSHKCHDTCNGCNVVNGSCDSGCKPGWKGDYCRDACDNGTYGFDCNKTCGHCRDVNQCMHSDGLCLTGCDDGYQGTLCQTPCEYGFYGVDCKEICGQCRDIDQCFHTNGTCLTGCVAGYQEQSCKTPCDEHFFGINCSQKCDKSCVNKTCLHETGECQSPHKNFSFVGGSIAAIVITFLVGIVIYRFVKHFAIEKVSNCKEFENDNDDENNEEGNSHGDLHINGECLIPDIAVNNLGTIIQEYSDNDDDGFKKEYETLFYEEIYPCDIAKLPANITKNRFKTVLPYDHSRVILVNKDSDYINANYIDVFGQEKVYIATQGPRQNTVEEFWLMVWQENVSQIVMLTNVTEGKKAKCVQYWPDSDEDFDCDVFTITTTHQRQYANYVIRKMKIWHTKRNESRNITQYQYTSWPDHGVPDPLNLLLFKNHVTRSKCVTHGDPTLVHCSAGIGRSGTYIAIDALLREGQKNSKINIAECVKKIRENRMNMVQTYEQYKTIYQTLHLMFMSPSTVQSETEFLKKLHTENTENPTSGLSLRNEFEKLQSVRSRYTEGDYTIATQYGELSPIRPLDNYIIYLTTNVPKRENYINAITLPSFTNRDAFIITHCPTPENAIDFQRLIIESESEVVVYMEPLTNAEYEDIWIPTTINSRTACPFIVQLKQEEHIAGITCRKVEITNERIGNKTYSIEWAEPLFNLTPVNSQTVSQILSLVFFARHVESERPIIIISRDGAALCGVFCAVYNLIQQLTMDEEIDVFSVVRLLQTRRPELCDSLDEYKMIHDALFRFIKSRTNEHNYCNQQI</sequence>
<dbReference type="InterPro" id="IPR029021">
    <property type="entry name" value="Prot-tyrosine_phosphatase-like"/>
</dbReference>
<dbReference type="PROSITE" id="PS50055">
    <property type="entry name" value="TYR_PHOSPHATASE_PTP"/>
    <property type="match status" value="2"/>
</dbReference>
<dbReference type="Pfam" id="PF00102">
    <property type="entry name" value="Y_phosphatase"/>
    <property type="match status" value="2"/>
</dbReference>
<dbReference type="PROSITE" id="PS00383">
    <property type="entry name" value="TYR_PHOSPHATASE_1"/>
    <property type="match status" value="1"/>
</dbReference>
<evidence type="ECO:0000256" key="4">
    <source>
        <dbReference type="ARBA" id="ARBA00051722"/>
    </source>
</evidence>
<dbReference type="FunFam" id="3.90.190.10:FF:000102">
    <property type="entry name" value="Receptor-type tyrosine-protein phosphatase"/>
    <property type="match status" value="1"/>
</dbReference>
<dbReference type="InterPro" id="IPR000242">
    <property type="entry name" value="PTP_cat"/>
</dbReference>
<organism evidence="8 9">
    <name type="scientific">Magallana gigas</name>
    <name type="common">Pacific oyster</name>
    <name type="synonym">Crassostrea gigas</name>
    <dbReference type="NCBI Taxonomy" id="29159"/>
    <lineage>
        <taxon>Eukaryota</taxon>
        <taxon>Metazoa</taxon>
        <taxon>Spiralia</taxon>
        <taxon>Lophotrochozoa</taxon>
        <taxon>Mollusca</taxon>
        <taxon>Bivalvia</taxon>
        <taxon>Autobranchia</taxon>
        <taxon>Pteriomorphia</taxon>
        <taxon>Ostreida</taxon>
        <taxon>Ostreoidea</taxon>
        <taxon>Ostreidae</taxon>
        <taxon>Magallana</taxon>
    </lineage>
</organism>
<dbReference type="InterPro" id="IPR000742">
    <property type="entry name" value="EGF"/>
</dbReference>
<feature type="domain" description="Tyrosine specific protein phosphatases" evidence="7">
    <location>
        <begin position="890"/>
        <end position="959"/>
    </location>
</feature>
<dbReference type="CDD" id="cd00055">
    <property type="entry name" value="EGF_Lam"/>
    <property type="match status" value="1"/>
</dbReference>
<evidence type="ECO:0000256" key="1">
    <source>
        <dbReference type="ARBA" id="ARBA00013064"/>
    </source>
</evidence>
<feature type="domain" description="Tyrosine specific protein phosphatases" evidence="7">
    <location>
        <begin position="602"/>
        <end position="677"/>
    </location>
</feature>
<evidence type="ECO:0000259" key="7">
    <source>
        <dbReference type="PROSITE" id="PS50056"/>
    </source>
</evidence>
<evidence type="ECO:0000256" key="5">
    <source>
        <dbReference type="SAM" id="Phobius"/>
    </source>
</evidence>
<reference evidence="8" key="1">
    <citation type="submission" date="2022-08" db="UniProtKB">
        <authorList>
            <consortium name="EnsemblMetazoa"/>
        </authorList>
    </citation>
    <scope>IDENTIFICATION</scope>
    <source>
        <strain evidence="8">05x7-T-G4-1.051#20</strain>
    </source>
</reference>
<keyword evidence="5" id="KW-1133">Transmembrane helix</keyword>
<accession>A0A8W8NZK0</accession>
<keyword evidence="5" id="KW-0812">Transmembrane</keyword>
<dbReference type="InterPro" id="IPR002049">
    <property type="entry name" value="LE_dom"/>
</dbReference>
<feature type="domain" description="Tyrosine-protein phosphatase" evidence="6">
    <location>
        <begin position="717"/>
        <end position="968"/>
    </location>
</feature>
<dbReference type="SUPFAM" id="SSF52799">
    <property type="entry name" value="(Phosphotyrosine protein) phosphatases II"/>
    <property type="match status" value="2"/>
</dbReference>
<dbReference type="GO" id="GO:0004725">
    <property type="term" value="F:protein tyrosine phosphatase activity"/>
    <property type="evidence" value="ECO:0007669"/>
    <property type="project" value="UniProtKB-EC"/>
</dbReference>
<dbReference type="InterPro" id="IPR050348">
    <property type="entry name" value="Protein-Tyr_Phosphatase"/>
</dbReference>
<evidence type="ECO:0000313" key="8">
    <source>
        <dbReference type="EnsemblMetazoa" id="G8507.1:cds"/>
    </source>
</evidence>
<evidence type="ECO:0000313" key="9">
    <source>
        <dbReference type="Proteomes" id="UP000005408"/>
    </source>
</evidence>
<evidence type="ECO:0000259" key="6">
    <source>
        <dbReference type="PROSITE" id="PS50055"/>
    </source>
</evidence>
<dbReference type="Gene3D" id="2.170.300.10">
    <property type="entry name" value="Tie2 ligand-binding domain superfamily"/>
    <property type="match status" value="2"/>
</dbReference>
<name>A0A8W8NZK0_MAGGI</name>
<protein>
    <recommendedName>
        <fullName evidence="1">protein-tyrosine-phosphatase</fullName>
        <ecNumber evidence="1">3.1.3.48</ecNumber>
    </recommendedName>
</protein>
<keyword evidence="2" id="KW-0378">Hydrolase</keyword>
<dbReference type="InterPro" id="IPR000387">
    <property type="entry name" value="Tyr_Pase_dom"/>
</dbReference>
<comment type="catalytic activity">
    <reaction evidence="4">
        <text>O-phospho-L-tyrosyl-[protein] + H2O = L-tyrosyl-[protein] + phosphate</text>
        <dbReference type="Rhea" id="RHEA:10684"/>
        <dbReference type="Rhea" id="RHEA-COMP:10136"/>
        <dbReference type="Rhea" id="RHEA-COMP:20101"/>
        <dbReference type="ChEBI" id="CHEBI:15377"/>
        <dbReference type="ChEBI" id="CHEBI:43474"/>
        <dbReference type="ChEBI" id="CHEBI:46858"/>
        <dbReference type="ChEBI" id="CHEBI:61978"/>
        <dbReference type="EC" id="3.1.3.48"/>
    </reaction>
</comment>
<dbReference type="PANTHER" id="PTHR19134:SF449">
    <property type="entry name" value="TYROSINE-PROTEIN PHOSPHATASE 1"/>
    <property type="match status" value="1"/>
</dbReference>
<dbReference type="AlphaFoldDB" id="A0A8W8NZK0"/>
<keyword evidence="9" id="KW-1185">Reference proteome</keyword>
<dbReference type="PRINTS" id="PR00700">
    <property type="entry name" value="PRTYPHPHTASE"/>
</dbReference>
<dbReference type="PROSITE" id="PS50056">
    <property type="entry name" value="TYR_PHOSPHATASE_2"/>
    <property type="match status" value="2"/>
</dbReference>
<dbReference type="EC" id="3.1.3.48" evidence="1"/>
<evidence type="ECO:0000256" key="3">
    <source>
        <dbReference type="ARBA" id="ARBA00022912"/>
    </source>
</evidence>
<dbReference type="Gene3D" id="3.90.190.10">
    <property type="entry name" value="Protein tyrosine phosphatase superfamily"/>
    <property type="match status" value="2"/>
</dbReference>
<dbReference type="InterPro" id="IPR016130">
    <property type="entry name" value="Tyr_Pase_AS"/>
</dbReference>